<dbReference type="EMBL" id="UINC01002471">
    <property type="protein sequence ID" value="SUZ97034.1"/>
    <property type="molecule type" value="Genomic_DNA"/>
</dbReference>
<accession>A0A381S0S0</accession>
<evidence type="ECO:0000313" key="2">
    <source>
        <dbReference type="EMBL" id="SUZ97034.1"/>
    </source>
</evidence>
<dbReference type="AlphaFoldDB" id="A0A381S0S0"/>
<sequence>MPKIDINGIEIEYQRYGPNTGRAESIIFAHGAGGNLLSWFQQIPYFSRKYDCIVFSHRGFGHSYDLKDALGVESFPDDLKSLVDALEIKNMHLVAQSMGGRTALGFAVNHPKRVLSITFADTTGAMGELDVETALSHWRESHPDTRGIGFRALSDGFRTRNPAMANLYLQIQRSNPPRDVSGGVLYGGPRAKDLKKLIMPVQFIVGEDDEITPPHVLNLASAHIEGSKVIIIPDCGHSVYFEKPEIFNFEVEKFIEGCSG</sequence>
<reference evidence="2" key="1">
    <citation type="submission" date="2018-05" db="EMBL/GenBank/DDBJ databases">
        <authorList>
            <person name="Lanie J.A."/>
            <person name="Ng W.-L."/>
            <person name="Kazmierczak K.M."/>
            <person name="Andrzejewski T.M."/>
            <person name="Davidsen T.M."/>
            <person name="Wayne K.J."/>
            <person name="Tettelin H."/>
            <person name="Glass J.I."/>
            <person name="Rusch D."/>
            <person name="Podicherti R."/>
            <person name="Tsui H.-C.T."/>
            <person name="Winkler M.E."/>
        </authorList>
    </citation>
    <scope>NUCLEOTIDE SEQUENCE</scope>
</reference>
<dbReference type="InterPro" id="IPR029058">
    <property type="entry name" value="AB_hydrolase_fold"/>
</dbReference>
<proteinExistence type="predicted"/>
<organism evidence="2">
    <name type="scientific">marine metagenome</name>
    <dbReference type="NCBI Taxonomy" id="408172"/>
    <lineage>
        <taxon>unclassified sequences</taxon>
        <taxon>metagenomes</taxon>
        <taxon>ecological metagenomes</taxon>
    </lineage>
</organism>
<evidence type="ECO:0000259" key="1">
    <source>
        <dbReference type="Pfam" id="PF00561"/>
    </source>
</evidence>
<dbReference type="Pfam" id="PF00561">
    <property type="entry name" value="Abhydrolase_1"/>
    <property type="match status" value="1"/>
</dbReference>
<dbReference type="PANTHER" id="PTHR43798:SF5">
    <property type="entry name" value="MONOACYLGLYCEROL LIPASE ABHD6"/>
    <property type="match status" value="1"/>
</dbReference>
<protein>
    <recommendedName>
        <fullName evidence="1">AB hydrolase-1 domain-containing protein</fullName>
    </recommendedName>
</protein>
<dbReference type="GO" id="GO:0016020">
    <property type="term" value="C:membrane"/>
    <property type="evidence" value="ECO:0007669"/>
    <property type="project" value="TreeGrafter"/>
</dbReference>
<dbReference type="PRINTS" id="PR00111">
    <property type="entry name" value="ABHYDROLASE"/>
</dbReference>
<gene>
    <name evidence="2" type="ORF">METZ01_LOCUS49888</name>
</gene>
<dbReference type="GO" id="GO:0046464">
    <property type="term" value="P:acylglycerol catabolic process"/>
    <property type="evidence" value="ECO:0007669"/>
    <property type="project" value="TreeGrafter"/>
</dbReference>
<dbReference type="GO" id="GO:0047372">
    <property type="term" value="F:monoacylglycerol lipase activity"/>
    <property type="evidence" value="ECO:0007669"/>
    <property type="project" value="TreeGrafter"/>
</dbReference>
<dbReference type="Gene3D" id="3.40.50.1820">
    <property type="entry name" value="alpha/beta hydrolase"/>
    <property type="match status" value="1"/>
</dbReference>
<dbReference type="PANTHER" id="PTHR43798">
    <property type="entry name" value="MONOACYLGLYCEROL LIPASE"/>
    <property type="match status" value="1"/>
</dbReference>
<dbReference type="InterPro" id="IPR050266">
    <property type="entry name" value="AB_hydrolase_sf"/>
</dbReference>
<dbReference type="SUPFAM" id="SSF53474">
    <property type="entry name" value="alpha/beta-Hydrolases"/>
    <property type="match status" value="1"/>
</dbReference>
<feature type="domain" description="AB hydrolase-1" evidence="1">
    <location>
        <begin position="26"/>
        <end position="244"/>
    </location>
</feature>
<name>A0A381S0S0_9ZZZZ</name>
<dbReference type="InterPro" id="IPR000073">
    <property type="entry name" value="AB_hydrolase_1"/>
</dbReference>